<evidence type="ECO:0000313" key="3">
    <source>
        <dbReference type="Proteomes" id="UP000249417"/>
    </source>
</evidence>
<reference evidence="2 3" key="1">
    <citation type="submission" date="2017-08" db="EMBL/GenBank/DDBJ databases">
        <title>Infants hospitalized years apart are colonized by the same room-sourced microbial strains.</title>
        <authorList>
            <person name="Brooks B."/>
            <person name="Olm M.R."/>
            <person name="Firek B.A."/>
            <person name="Baker R."/>
            <person name="Thomas B.C."/>
            <person name="Morowitz M.J."/>
            <person name="Banfield J.F."/>
        </authorList>
    </citation>
    <scope>NUCLEOTIDE SEQUENCE [LARGE SCALE GENOMIC DNA]</scope>
    <source>
        <strain evidence="2">S2_005_002_R2_29</strain>
    </source>
</reference>
<dbReference type="EMBL" id="QFQB01000002">
    <property type="protein sequence ID" value="PZQ48878.1"/>
    <property type="molecule type" value="Genomic_DNA"/>
</dbReference>
<sequence>MPHKLINGERVACELPETKETGGGAKSAAGNSRPEPAGKKTPPAKAKKLSLTAALKSLDIGIEAHWTKTGLPDLNALSELTGKKLTRADVEKCRANRHRKDAQA</sequence>
<proteinExistence type="predicted"/>
<evidence type="ECO:0000313" key="2">
    <source>
        <dbReference type="EMBL" id="PZQ48878.1"/>
    </source>
</evidence>
<dbReference type="Proteomes" id="UP000249417">
    <property type="component" value="Unassembled WGS sequence"/>
</dbReference>
<feature type="region of interest" description="Disordered" evidence="1">
    <location>
        <begin position="1"/>
        <end position="46"/>
    </location>
</feature>
<name>A0A2W5N8L8_9BACT</name>
<accession>A0A2W5N8L8</accession>
<evidence type="ECO:0000256" key="1">
    <source>
        <dbReference type="SAM" id="MobiDB-lite"/>
    </source>
</evidence>
<protein>
    <submittedName>
        <fullName evidence="2">Uncharacterized protein</fullName>
    </submittedName>
</protein>
<organism evidence="2 3">
    <name type="scientific">Micavibrio aeruginosavorus</name>
    <dbReference type="NCBI Taxonomy" id="349221"/>
    <lineage>
        <taxon>Bacteria</taxon>
        <taxon>Pseudomonadati</taxon>
        <taxon>Bdellovibrionota</taxon>
        <taxon>Bdellovibrionia</taxon>
        <taxon>Bdellovibrionales</taxon>
        <taxon>Pseudobdellovibrionaceae</taxon>
        <taxon>Micavibrio</taxon>
    </lineage>
</organism>
<dbReference type="AlphaFoldDB" id="A0A2W5N8L8"/>
<gene>
    <name evidence="2" type="ORF">DI551_00680</name>
</gene>
<comment type="caution">
    <text evidence="2">The sequence shown here is derived from an EMBL/GenBank/DDBJ whole genome shotgun (WGS) entry which is preliminary data.</text>
</comment>